<protein>
    <submittedName>
        <fullName evidence="3">NADPH oxidase 5</fullName>
    </submittedName>
</protein>
<dbReference type="PANTHER" id="PTHR11972:SF58">
    <property type="entry name" value="NADPH OXIDASE 5"/>
    <property type="match status" value="1"/>
</dbReference>
<sequence>MSRAANWLKPPDLDEKKHHAPRYLTRAYWHNNSRKLLFLCLYACLSLLLFIGAMLQHSHGGAWYMVAKGCGQCLNFNCTFIMVLMLRRCLTWLRATWVVRVLPLDQNILLHQIVGYAILFYTLVHTTAHVFNFDVEHQWLQSVGVPADHEAGHRLGEGTASVTGSSCRS</sequence>
<gene>
    <name evidence="3" type="ORF">D5F01_LYC04668</name>
</gene>
<reference evidence="3 4" key="1">
    <citation type="submission" date="2019-07" db="EMBL/GenBank/DDBJ databases">
        <title>Chromosome genome assembly for large yellow croaker.</title>
        <authorList>
            <person name="Xiao S."/>
        </authorList>
    </citation>
    <scope>NUCLEOTIDE SEQUENCE [LARGE SCALE GENOMIC DNA]</scope>
    <source>
        <strain evidence="3">JMULYC20181020</strain>
        <tissue evidence="3">Muscle</tissue>
    </source>
</reference>
<dbReference type="GO" id="GO:0042554">
    <property type="term" value="P:superoxide anion generation"/>
    <property type="evidence" value="ECO:0007669"/>
    <property type="project" value="TreeGrafter"/>
</dbReference>
<dbReference type="GO" id="GO:0043020">
    <property type="term" value="C:NADPH oxidase complex"/>
    <property type="evidence" value="ECO:0007669"/>
    <property type="project" value="TreeGrafter"/>
</dbReference>
<feature type="transmembrane region" description="Helical" evidence="2">
    <location>
        <begin position="36"/>
        <end position="55"/>
    </location>
</feature>
<dbReference type="Proteomes" id="UP000424527">
    <property type="component" value="Unassembled WGS sequence"/>
</dbReference>
<keyword evidence="2" id="KW-0472">Membrane</keyword>
<evidence type="ECO:0000256" key="2">
    <source>
        <dbReference type="SAM" id="Phobius"/>
    </source>
</evidence>
<evidence type="ECO:0000313" key="3">
    <source>
        <dbReference type="EMBL" id="KAE8295922.1"/>
    </source>
</evidence>
<feature type="transmembrane region" description="Helical" evidence="2">
    <location>
        <begin position="61"/>
        <end position="86"/>
    </location>
</feature>
<proteinExistence type="predicted"/>
<dbReference type="GO" id="GO:0006952">
    <property type="term" value="P:defense response"/>
    <property type="evidence" value="ECO:0007669"/>
    <property type="project" value="TreeGrafter"/>
</dbReference>
<evidence type="ECO:0000313" key="4">
    <source>
        <dbReference type="Proteomes" id="UP000424527"/>
    </source>
</evidence>
<keyword evidence="4" id="KW-1185">Reference proteome</keyword>
<dbReference type="GO" id="GO:0016175">
    <property type="term" value="F:superoxide-generating NAD(P)H oxidase activity"/>
    <property type="evidence" value="ECO:0007669"/>
    <property type="project" value="TreeGrafter"/>
</dbReference>
<accession>A0A6G0IXG0</accession>
<dbReference type="InterPro" id="IPR050369">
    <property type="entry name" value="RBOH/FRE"/>
</dbReference>
<dbReference type="PANTHER" id="PTHR11972">
    <property type="entry name" value="NADPH OXIDASE"/>
    <property type="match status" value="1"/>
</dbReference>
<keyword evidence="1" id="KW-0560">Oxidoreductase</keyword>
<keyword evidence="2" id="KW-1133">Transmembrane helix</keyword>
<name>A0A6G0IXG0_LARCR</name>
<comment type="caution">
    <text evidence="3">The sequence shown here is derived from an EMBL/GenBank/DDBJ whole genome shotgun (WGS) entry which is preliminary data.</text>
</comment>
<keyword evidence="2" id="KW-0812">Transmembrane</keyword>
<dbReference type="EMBL" id="REGW02000005">
    <property type="protein sequence ID" value="KAE8295922.1"/>
    <property type="molecule type" value="Genomic_DNA"/>
</dbReference>
<dbReference type="AlphaFoldDB" id="A0A6G0IXG0"/>
<organism evidence="3 4">
    <name type="scientific">Larimichthys crocea</name>
    <name type="common">Large yellow croaker</name>
    <name type="synonym">Pseudosciaena crocea</name>
    <dbReference type="NCBI Taxonomy" id="215358"/>
    <lineage>
        <taxon>Eukaryota</taxon>
        <taxon>Metazoa</taxon>
        <taxon>Chordata</taxon>
        <taxon>Craniata</taxon>
        <taxon>Vertebrata</taxon>
        <taxon>Euteleostomi</taxon>
        <taxon>Actinopterygii</taxon>
        <taxon>Neopterygii</taxon>
        <taxon>Teleostei</taxon>
        <taxon>Neoteleostei</taxon>
        <taxon>Acanthomorphata</taxon>
        <taxon>Eupercaria</taxon>
        <taxon>Sciaenidae</taxon>
        <taxon>Larimichthys</taxon>
    </lineage>
</organism>
<evidence type="ECO:0000256" key="1">
    <source>
        <dbReference type="ARBA" id="ARBA00023002"/>
    </source>
</evidence>